<keyword evidence="3" id="KW-1185">Reference proteome</keyword>
<sequence>MEHVARNNNNNNNNNNVMSDGKKKEEGIVVSEMGVGDGEVQVAFHYAERRGNKGRQLKHQFGLCQTKLALLLIASVLMKEKAHRNQQITKVRFVVRVVGWACDVPEMESRLKNVW</sequence>
<feature type="compositionally biased region" description="Low complexity" evidence="1">
    <location>
        <begin position="7"/>
        <end position="16"/>
    </location>
</feature>
<dbReference type="EMBL" id="JASCZI010151048">
    <property type="protein sequence ID" value="MED6167840.1"/>
    <property type="molecule type" value="Genomic_DNA"/>
</dbReference>
<evidence type="ECO:0000313" key="2">
    <source>
        <dbReference type="EMBL" id="MED6167840.1"/>
    </source>
</evidence>
<organism evidence="2 3">
    <name type="scientific">Stylosanthes scabra</name>
    <dbReference type="NCBI Taxonomy" id="79078"/>
    <lineage>
        <taxon>Eukaryota</taxon>
        <taxon>Viridiplantae</taxon>
        <taxon>Streptophyta</taxon>
        <taxon>Embryophyta</taxon>
        <taxon>Tracheophyta</taxon>
        <taxon>Spermatophyta</taxon>
        <taxon>Magnoliopsida</taxon>
        <taxon>eudicotyledons</taxon>
        <taxon>Gunneridae</taxon>
        <taxon>Pentapetalae</taxon>
        <taxon>rosids</taxon>
        <taxon>fabids</taxon>
        <taxon>Fabales</taxon>
        <taxon>Fabaceae</taxon>
        <taxon>Papilionoideae</taxon>
        <taxon>50 kb inversion clade</taxon>
        <taxon>dalbergioids sensu lato</taxon>
        <taxon>Dalbergieae</taxon>
        <taxon>Pterocarpus clade</taxon>
        <taxon>Stylosanthes</taxon>
    </lineage>
</organism>
<proteinExistence type="predicted"/>
<gene>
    <name evidence="2" type="ORF">PIB30_006489</name>
</gene>
<name>A0ABU6V5R3_9FABA</name>
<reference evidence="2 3" key="1">
    <citation type="journal article" date="2023" name="Plants (Basel)">
        <title>Bridging the Gap: Combining Genomics and Transcriptomics Approaches to Understand Stylosanthes scabra, an Orphan Legume from the Brazilian Caatinga.</title>
        <authorList>
            <person name="Ferreira-Neto J.R.C."/>
            <person name="da Silva M.D."/>
            <person name="Binneck E."/>
            <person name="de Melo N.F."/>
            <person name="da Silva R.H."/>
            <person name="de Melo A.L.T.M."/>
            <person name="Pandolfi V."/>
            <person name="Bustamante F.O."/>
            <person name="Brasileiro-Vidal A.C."/>
            <person name="Benko-Iseppon A.M."/>
        </authorList>
    </citation>
    <scope>NUCLEOTIDE SEQUENCE [LARGE SCALE GENOMIC DNA]</scope>
    <source>
        <tissue evidence="2">Leaves</tissue>
    </source>
</reference>
<protein>
    <submittedName>
        <fullName evidence="2">Uncharacterized protein</fullName>
    </submittedName>
</protein>
<evidence type="ECO:0000313" key="3">
    <source>
        <dbReference type="Proteomes" id="UP001341840"/>
    </source>
</evidence>
<accession>A0ABU6V5R3</accession>
<dbReference type="Proteomes" id="UP001341840">
    <property type="component" value="Unassembled WGS sequence"/>
</dbReference>
<evidence type="ECO:0000256" key="1">
    <source>
        <dbReference type="SAM" id="MobiDB-lite"/>
    </source>
</evidence>
<comment type="caution">
    <text evidence="2">The sequence shown here is derived from an EMBL/GenBank/DDBJ whole genome shotgun (WGS) entry which is preliminary data.</text>
</comment>
<feature type="region of interest" description="Disordered" evidence="1">
    <location>
        <begin position="1"/>
        <end position="23"/>
    </location>
</feature>